<organism evidence="3 4">
    <name type="scientific">Geofilum rubicundum JCM 15548</name>
    <dbReference type="NCBI Taxonomy" id="1236989"/>
    <lineage>
        <taxon>Bacteria</taxon>
        <taxon>Pseudomonadati</taxon>
        <taxon>Bacteroidota</taxon>
        <taxon>Bacteroidia</taxon>
        <taxon>Marinilabiliales</taxon>
        <taxon>Marinilabiliaceae</taxon>
        <taxon>Geofilum</taxon>
    </lineage>
</organism>
<gene>
    <name evidence="3" type="ORF">JCM15548_1855</name>
</gene>
<evidence type="ECO:0000259" key="2">
    <source>
        <dbReference type="Pfam" id="PF22725"/>
    </source>
</evidence>
<dbReference type="Gene3D" id="3.30.360.10">
    <property type="entry name" value="Dihydrodipicolinate Reductase, domain 2"/>
    <property type="match status" value="1"/>
</dbReference>
<dbReference type="InterPro" id="IPR055170">
    <property type="entry name" value="GFO_IDH_MocA-like_dom"/>
</dbReference>
<dbReference type="InterPro" id="IPR052515">
    <property type="entry name" value="Gfo/Idh/MocA_Oxidoreductase"/>
</dbReference>
<dbReference type="PANTHER" id="PTHR43249">
    <property type="entry name" value="UDP-N-ACETYL-2-AMINO-2-DEOXY-D-GLUCURONATE OXIDASE"/>
    <property type="match status" value="1"/>
</dbReference>
<dbReference type="STRING" id="1236989.JCM15548_1855"/>
<sequence>MATPPSTHAEYAIKAMRAGKAVYVEKPMAATYAQCQEMIRVSDETGVPLFVAYYRRSLPGFLKVKELVEEGHVGTPLMANIRLTRPPLPQEMDGEAPIWRVDPKVAGGGIFYDLASHQLDFLSFVFGDLTDIHGFATNGGKIYPAEDTVTAVFQFKNGLTGTGTWSFVTDPSAREDVMEIIGTKGKIVFSGFGHEPVMLYNEKGELEFPYMNPENIQYNMIKQVVQELLHHKPCVSSAHSAAKVNWAMEKVVYGT</sequence>
<proteinExistence type="predicted"/>
<dbReference type="RefSeq" id="WP_227625408.1">
    <property type="nucleotide sequence ID" value="NZ_BAZW01000004.1"/>
</dbReference>
<dbReference type="SUPFAM" id="SSF55347">
    <property type="entry name" value="Glyceraldehyde-3-phosphate dehydrogenase-like, C-terminal domain"/>
    <property type="match status" value="1"/>
</dbReference>
<dbReference type="AlphaFoldDB" id="A0A0E9LUB2"/>
<dbReference type="PANTHER" id="PTHR43249:SF1">
    <property type="entry name" value="D-GLUCOSIDE 3-DEHYDROGENASE"/>
    <property type="match status" value="1"/>
</dbReference>
<protein>
    <submittedName>
        <fullName evidence="3">Oxidoreductase</fullName>
    </submittedName>
</protein>
<dbReference type="InterPro" id="IPR000683">
    <property type="entry name" value="Gfo/Idh/MocA-like_OxRdtase_N"/>
</dbReference>
<dbReference type="Proteomes" id="UP000032900">
    <property type="component" value="Unassembled WGS sequence"/>
</dbReference>
<dbReference type="SUPFAM" id="SSF51735">
    <property type="entry name" value="NAD(P)-binding Rossmann-fold domains"/>
    <property type="match status" value="1"/>
</dbReference>
<dbReference type="Gene3D" id="3.40.50.720">
    <property type="entry name" value="NAD(P)-binding Rossmann-like Domain"/>
    <property type="match status" value="1"/>
</dbReference>
<reference evidence="3 4" key="1">
    <citation type="journal article" date="2015" name="Microbes Environ.">
        <title>Distribution and evolution of nitrogen fixation genes in the phylum bacteroidetes.</title>
        <authorList>
            <person name="Inoue J."/>
            <person name="Oshima K."/>
            <person name="Suda W."/>
            <person name="Sakamoto M."/>
            <person name="Iino T."/>
            <person name="Noda S."/>
            <person name="Hongoh Y."/>
            <person name="Hattori M."/>
            <person name="Ohkuma M."/>
        </authorList>
    </citation>
    <scope>NUCLEOTIDE SEQUENCE [LARGE SCALE GENOMIC DNA]</scope>
    <source>
        <strain evidence="3">JCM 15548</strain>
    </source>
</reference>
<keyword evidence="4" id="KW-1185">Reference proteome</keyword>
<dbReference type="InterPro" id="IPR036291">
    <property type="entry name" value="NAD(P)-bd_dom_sf"/>
</dbReference>
<evidence type="ECO:0000259" key="1">
    <source>
        <dbReference type="Pfam" id="PF01408"/>
    </source>
</evidence>
<evidence type="ECO:0000313" key="4">
    <source>
        <dbReference type="Proteomes" id="UP000032900"/>
    </source>
</evidence>
<accession>A0A0E9LUB2</accession>
<name>A0A0E9LUB2_9BACT</name>
<evidence type="ECO:0000313" key="3">
    <source>
        <dbReference type="EMBL" id="GAO28731.1"/>
    </source>
</evidence>
<dbReference type="Pfam" id="PF01408">
    <property type="entry name" value="GFO_IDH_MocA"/>
    <property type="match status" value="1"/>
</dbReference>
<dbReference type="GO" id="GO:0000166">
    <property type="term" value="F:nucleotide binding"/>
    <property type="evidence" value="ECO:0007669"/>
    <property type="project" value="InterPro"/>
</dbReference>
<feature type="domain" description="GFO/IDH/MocA-like oxidoreductase" evidence="2">
    <location>
        <begin position="61"/>
        <end position="187"/>
    </location>
</feature>
<dbReference type="Pfam" id="PF22725">
    <property type="entry name" value="GFO_IDH_MocA_C3"/>
    <property type="match status" value="1"/>
</dbReference>
<comment type="caution">
    <text evidence="3">The sequence shown here is derived from an EMBL/GenBank/DDBJ whole genome shotgun (WGS) entry which is preliminary data.</text>
</comment>
<dbReference type="EMBL" id="BAZW01000004">
    <property type="protein sequence ID" value="GAO28731.1"/>
    <property type="molecule type" value="Genomic_DNA"/>
</dbReference>
<feature type="domain" description="Gfo/Idh/MocA-like oxidoreductase N-terminal" evidence="1">
    <location>
        <begin position="2"/>
        <end position="53"/>
    </location>
</feature>